<evidence type="ECO:0000313" key="11">
    <source>
        <dbReference type="EMBL" id="KAF0852449.1"/>
    </source>
</evidence>
<keyword evidence="5" id="KW-0106">Calcium</keyword>
<gene>
    <name evidence="11" type="ORF">ANDGO_00120</name>
</gene>
<keyword evidence="2" id="KW-0813">Transport</keyword>
<evidence type="ECO:0000256" key="9">
    <source>
        <dbReference type="SAM" id="MobiDB-lite"/>
    </source>
</evidence>
<dbReference type="GO" id="GO:0005509">
    <property type="term" value="F:calcium ion binding"/>
    <property type="evidence" value="ECO:0007669"/>
    <property type="project" value="InterPro"/>
</dbReference>
<feature type="repeat" description="Solcar" evidence="8">
    <location>
        <begin position="508"/>
        <end position="591"/>
    </location>
</feature>
<protein>
    <submittedName>
        <fullName evidence="11">Mitochondrial solute carrier family 25 (Mitochondrial phosphate transporter) member 23/24/25/41</fullName>
    </submittedName>
</protein>
<dbReference type="InterPro" id="IPR023395">
    <property type="entry name" value="MCP_dom_sf"/>
</dbReference>
<dbReference type="PANTHER" id="PTHR24089">
    <property type="entry name" value="SOLUTE CARRIER FAMILY 25"/>
    <property type="match status" value="1"/>
</dbReference>
<evidence type="ECO:0000256" key="7">
    <source>
        <dbReference type="ARBA" id="ARBA00023136"/>
    </source>
</evidence>
<dbReference type="AlphaFoldDB" id="A0A8K0F454"/>
<dbReference type="PROSITE" id="PS50920">
    <property type="entry name" value="SOLCAR"/>
    <property type="match status" value="3"/>
</dbReference>
<evidence type="ECO:0000256" key="5">
    <source>
        <dbReference type="ARBA" id="ARBA00022837"/>
    </source>
</evidence>
<dbReference type="EMBL" id="VRVR01000035">
    <property type="protein sequence ID" value="KAF0852449.1"/>
    <property type="molecule type" value="Genomic_DNA"/>
</dbReference>
<dbReference type="PROSITE" id="PS50222">
    <property type="entry name" value="EF_HAND_2"/>
    <property type="match status" value="3"/>
</dbReference>
<keyword evidence="3 8" id="KW-0812">Transmembrane</keyword>
<dbReference type="GO" id="GO:0055085">
    <property type="term" value="P:transmembrane transport"/>
    <property type="evidence" value="ECO:0007669"/>
    <property type="project" value="InterPro"/>
</dbReference>
<keyword evidence="12" id="KW-1185">Reference proteome</keyword>
<dbReference type="SMART" id="SM00054">
    <property type="entry name" value="EFh"/>
    <property type="match status" value="3"/>
</dbReference>
<dbReference type="Gene3D" id="1.10.238.10">
    <property type="entry name" value="EF-hand"/>
    <property type="match status" value="1"/>
</dbReference>
<dbReference type="InterPro" id="IPR011992">
    <property type="entry name" value="EF-hand-dom_pair"/>
</dbReference>
<keyword evidence="7 8" id="KW-0472">Membrane</keyword>
<feature type="domain" description="EF-hand" evidence="10">
    <location>
        <begin position="83"/>
        <end position="118"/>
    </location>
</feature>
<dbReference type="Gene3D" id="1.50.40.10">
    <property type="entry name" value="Mitochondrial carrier domain"/>
    <property type="match status" value="1"/>
</dbReference>
<evidence type="ECO:0000256" key="2">
    <source>
        <dbReference type="ARBA" id="ARBA00022448"/>
    </source>
</evidence>
<dbReference type="InterPro" id="IPR002048">
    <property type="entry name" value="EF_hand_dom"/>
</dbReference>
<comment type="subcellular location">
    <subcellularLocation>
        <location evidence="1">Mitochondrion inner membrane</location>
        <topology evidence="1">Multi-pass membrane protein</topology>
    </subcellularLocation>
</comment>
<dbReference type="GO" id="GO:0005743">
    <property type="term" value="C:mitochondrial inner membrane"/>
    <property type="evidence" value="ECO:0007669"/>
    <property type="project" value="UniProtKB-SubCell"/>
</dbReference>
<evidence type="ECO:0000256" key="6">
    <source>
        <dbReference type="ARBA" id="ARBA00022989"/>
    </source>
</evidence>
<evidence type="ECO:0000313" key="12">
    <source>
        <dbReference type="Proteomes" id="UP000799049"/>
    </source>
</evidence>
<proteinExistence type="predicted"/>
<sequence length="685" mass="74975">MQPTTSKPSYSSSDRVFPAQLSFPSSSLVGSTSLQSSRDHDLNSRFPSSAASCQSSPSRQQQQQQQEPMLHKAAASAKSALAYSDNELVAMFERLDVSKSGKLDNRDLSMALATRFVPASRANVDALSAHMYAHRGRMERLRNSIRWDHGSQLDWRAWTLEQQQNEENERVASVAKNADDGTAAEQQQNGIDFETFCAFVRRREEELYGVFVTLDSNHDGQVTYGDLVLAMDRLGIPNVSEDDIRALIRHVDSDRDGAIDYREFVDFCLLLPHVESPEAVFSQWFSSAQAVIDFSSDISSMMPMEILAPGQQRIRGLHVAEKSQQRIMYADALKVLCAGAVAGAVSRTVTAPLDRLKILLQANAFPVPKHIPQNYVSEIMQPATVTGATATPSSALTSARAPQPSRRKIGVAQGLRMIYQEGGFRAFFRGNGTNVTKIIPESAIKFFVYEHVKSMFVHAHNVRNSAVFLETSYPRPYSTKPSALQNQHGSYGLQSTYDAKQASSLSSISMLERFTSGAVAGLTAQVAIYPFEVIKTRLAVEPIHTSIAACAKHVVRQGGIGGLYRGLAASCVGVVPYCGIDLSVYSFLKDTWSSVNPGKEPTVPVLLGCGMVSSSIAQTVAYPLAVAKTRLQLQVHRQSLMSCLSGIVEKEGVRGLYGGMMVNMMKVVPAVSISYVVYEMTKTLL</sequence>
<evidence type="ECO:0000256" key="4">
    <source>
        <dbReference type="ARBA" id="ARBA00022737"/>
    </source>
</evidence>
<keyword evidence="4" id="KW-0677">Repeat</keyword>
<evidence type="ECO:0000259" key="10">
    <source>
        <dbReference type="PROSITE" id="PS50222"/>
    </source>
</evidence>
<evidence type="ECO:0000256" key="1">
    <source>
        <dbReference type="ARBA" id="ARBA00004448"/>
    </source>
</evidence>
<evidence type="ECO:0000256" key="3">
    <source>
        <dbReference type="ARBA" id="ARBA00022692"/>
    </source>
</evidence>
<dbReference type="InterPro" id="IPR018108">
    <property type="entry name" value="MCP_transmembrane"/>
</dbReference>
<dbReference type="PROSITE" id="PS00018">
    <property type="entry name" value="EF_HAND_1"/>
    <property type="match status" value="3"/>
</dbReference>
<feature type="repeat" description="Solcar" evidence="8">
    <location>
        <begin position="330"/>
        <end position="455"/>
    </location>
</feature>
<reference evidence="11" key="1">
    <citation type="submission" date="2019-09" db="EMBL/GenBank/DDBJ databases">
        <title>The Mitochondrial Proteome of the Jakobid, Andalucia godoyi, a Protist With the Most Gene-Rich and Bacteria-Like Mitochondrial Genome.</title>
        <authorList>
            <person name="Gray M.W."/>
            <person name="Burger G."/>
            <person name="Derelle R."/>
            <person name="Klimes V."/>
            <person name="Leger M."/>
            <person name="Sarrasin M."/>
            <person name="Vlcek C."/>
            <person name="Roger A.J."/>
            <person name="Elias M."/>
            <person name="Lang B.F."/>
        </authorList>
    </citation>
    <scope>NUCLEOTIDE SEQUENCE</scope>
    <source>
        <strain evidence="11">And28</strain>
    </source>
</reference>
<feature type="repeat" description="Solcar" evidence="8">
    <location>
        <begin position="601"/>
        <end position="684"/>
    </location>
</feature>
<comment type="caution">
    <text evidence="11">The sequence shown here is derived from an EMBL/GenBank/DDBJ whole genome shotgun (WGS) entry which is preliminary data.</text>
</comment>
<name>A0A8K0F454_ANDGO</name>
<dbReference type="Proteomes" id="UP000799049">
    <property type="component" value="Unassembled WGS sequence"/>
</dbReference>
<keyword evidence="6" id="KW-1133">Transmembrane helix</keyword>
<accession>A0A8K0F454</accession>
<dbReference type="Pfam" id="PF13499">
    <property type="entry name" value="EF-hand_7"/>
    <property type="match status" value="1"/>
</dbReference>
<evidence type="ECO:0000256" key="8">
    <source>
        <dbReference type="PROSITE-ProRule" id="PRU00282"/>
    </source>
</evidence>
<dbReference type="SUPFAM" id="SSF47473">
    <property type="entry name" value="EF-hand"/>
    <property type="match status" value="1"/>
</dbReference>
<dbReference type="InterPro" id="IPR002067">
    <property type="entry name" value="MCP"/>
</dbReference>
<feature type="domain" description="EF-hand" evidence="10">
    <location>
        <begin position="239"/>
        <end position="274"/>
    </location>
</feature>
<organism evidence="11 12">
    <name type="scientific">Andalucia godoyi</name>
    <name type="common">Flagellate</name>
    <dbReference type="NCBI Taxonomy" id="505711"/>
    <lineage>
        <taxon>Eukaryota</taxon>
        <taxon>Discoba</taxon>
        <taxon>Jakobida</taxon>
        <taxon>Andalucina</taxon>
        <taxon>Andaluciidae</taxon>
        <taxon>Andalucia</taxon>
    </lineage>
</organism>
<dbReference type="CDD" id="cd00051">
    <property type="entry name" value="EFh"/>
    <property type="match status" value="1"/>
</dbReference>
<feature type="compositionally biased region" description="Low complexity" evidence="9">
    <location>
        <begin position="44"/>
        <end position="69"/>
    </location>
</feature>
<feature type="region of interest" description="Disordered" evidence="9">
    <location>
        <begin position="24"/>
        <end position="69"/>
    </location>
</feature>
<dbReference type="Pfam" id="PF00153">
    <property type="entry name" value="Mito_carr"/>
    <property type="match status" value="3"/>
</dbReference>
<dbReference type="PRINTS" id="PR00926">
    <property type="entry name" value="MITOCARRIER"/>
</dbReference>
<dbReference type="OrthoDB" id="270584at2759"/>
<dbReference type="InterPro" id="IPR018247">
    <property type="entry name" value="EF_Hand_1_Ca_BS"/>
</dbReference>
<dbReference type="SUPFAM" id="SSF103506">
    <property type="entry name" value="Mitochondrial carrier"/>
    <property type="match status" value="1"/>
</dbReference>
<feature type="domain" description="EF-hand" evidence="10">
    <location>
        <begin position="202"/>
        <end position="237"/>
    </location>
</feature>
<feature type="compositionally biased region" description="Low complexity" evidence="9">
    <location>
        <begin position="24"/>
        <end position="36"/>
    </location>
</feature>